<reference evidence="1 2" key="1">
    <citation type="submission" date="2018-11" db="EMBL/GenBank/DDBJ databases">
        <title>Sequencing the genomes of 1000 actinobacteria strains.</title>
        <authorList>
            <person name="Klenk H.-P."/>
        </authorList>
    </citation>
    <scope>NUCLEOTIDE SEQUENCE [LARGE SCALE GENOMIC DNA]</scope>
    <source>
        <strain evidence="1 2">DSM 44254</strain>
    </source>
</reference>
<accession>A0A3N1D6A9</accession>
<organism evidence="1 2">
    <name type="scientific">Actinocorallia herbida</name>
    <dbReference type="NCBI Taxonomy" id="58109"/>
    <lineage>
        <taxon>Bacteria</taxon>
        <taxon>Bacillati</taxon>
        <taxon>Actinomycetota</taxon>
        <taxon>Actinomycetes</taxon>
        <taxon>Streptosporangiales</taxon>
        <taxon>Thermomonosporaceae</taxon>
        <taxon>Actinocorallia</taxon>
    </lineage>
</organism>
<comment type="caution">
    <text evidence="1">The sequence shown here is derived from an EMBL/GenBank/DDBJ whole genome shotgun (WGS) entry which is preliminary data.</text>
</comment>
<dbReference type="AlphaFoldDB" id="A0A3N1D6A9"/>
<protein>
    <submittedName>
        <fullName evidence="1">Uncharacterized protein</fullName>
    </submittedName>
</protein>
<name>A0A3N1D6A9_9ACTN</name>
<gene>
    <name evidence="1" type="ORF">EDD29_6750</name>
</gene>
<proteinExistence type="predicted"/>
<dbReference type="Proteomes" id="UP000272400">
    <property type="component" value="Unassembled WGS sequence"/>
</dbReference>
<sequence>MGQALEDLRRKYESLWEIRETRDFLTARRRAGLTWAQMGAGLLATVVAPTPEELGESLGRQDRIAEGFERGVL</sequence>
<dbReference type="EMBL" id="RJKE01000001">
    <property type="protein sequence ID" value="ROO89063.1"/>
    <property type="molecule type" value="Genomic_DNA"/>
</dbReference>
<evidence type="ECO:0000313" key="2">
    <source>
        <dbReference type="Proteomes" id="UP000272400"/>
    </source>
</evidence>
<dbReference type="RefSeq" id="WP_123668219.1">
    <property type="nucleotide sequence ID" value="NZ_RJKE01000001.1"/>
</dbReference>
<keyword evidence="2" id="KW-1185">Reference proteome</keyword>
<evidence type="ECO:0000313" key="1">
    <source>
        <dbReference type="EMBL" id="ROO89063.1"/>
    </source>
</evidence>